<dbReference type="InterPro" id="IPR001452">
    <property type="entry name" value="SH3_domain"/>
</dbReference>
<accession>A0A8J6B4Q2</accession>
<dbReference type="EMBL" id="JAHDYR010000009">
    <property type="protein sequence ID" value="KAG9395643.1"/>
    <property type="molecule type" value="Genomic_DNA"/>
</dbReference>
<evidence type="ECO:0000313" key="7">
    <source>
        <dbReference type="Proteomes" id="UP000717585"/>
    </source>
</evidence>
<keyword evidence="7" id="KW-1185">Reference proteome</keyword>
<dbReference type="SUPFAM" id="SSF50044">
    <property type="entry name" value="SH3-domain"/>
    <property type="match status" value="1"/>
</dbReference>
<dbReference type="Proteomes" id="UP000717585">
    <property type="component" value="Unassembled WGS sequence"/>
</dbReference>
<evidence type="ECO:0000256" key="1">
    <source>
        <dbReference type="ARBA" id="ARBA00022443"/>
    </source>
</evidence>
<dbReference type="InterPro" id="IPR036028">
    <property type="entry name" value="SH3-like_dom_sf"/>
</dbReference>
<feature type="region of interest" description="Disordered" evidence="4">
    <location>
        <begin position="95"/>
        <end position="115"/>
    </location>
</feature>
<keyword evidence="3" id="KW-0175">Coiled coil</keyword>
<protein>
    <submittedName>
        <fullName evidence="6">Src 3 (SH3) domain</fullName>
    </submittedName>
</protein>
<evidence type="ECO:0000313" key="6">
    <source>
        <dbReference type="EMBL" id="KAG9395643.1"/>
    </source>
</evidence>
<comment type="caution">
    <text evidence="6">The sequence shown here is derived from an EMBL/GenBank/DDBJ whole genome shotgun (WGS) entry which is preliminary data.</text>
</comment>
<evidence type="ECO:0000256" key="4">
    <source>
        <dbReference type="SAM" id="MobiDB-lite"/>
    </source>
</evidence>
<proteinExistence type="predicted"/>
<feature type="coiled-coil region" evidence="3">
    <location>
        <begin position="159"/>
        <end position="193"/>
    </location>
</feature>
<dbReference type="PROSITE" id="PS50002">
    <property type="entry name" value="SH3"/>
    <property type="match status" value="1"/>
</dbReference>
<evidence type="ECO:0000256" key="3">
    <source>
        <dbReference type="SAM" id="Coils"/>
    </source>
</evidence>
<dbReference type="SMART" id="SM00326">
    <property type="entry name" value="SH3"/>
    <property type="match status" value="1"/>
</dbReference>
<evidence type="ECO:0000259" key="5">
    <source>
        <dbReference type="PROSITE" id="PS50002"/>
    </source>
</evidence>
<name>A0A8J6B4Q2_9EUKA</name>
<dbReference type="AlphaFoldDB" id="A0A8J6B4Q2"/>
<reference evidence="6" key="1">
    <citation type="submission" date="2021-05" db="EMBL/GenBank/DDBJ databases">
        <title>A free-living protist that lacks canonical eukaryotic 1 DNA replication and segregation systems.</title>
        <authorList>
            <person name="Salas-Leiva D.E."/>
            <person name="Tromer E.C."/>
            <person name="Curtis B.A."/>
            <person name="Jerlstrom-Hultqvist J."/>
            <person name="Kolisko M."/>
            <person name="Yi Z."/>
            <person name="Salas-Leiva J.S."/>
            <person name="Gallot-Lavallee L."/>
            <person name="Kops G.J.P.L."/>
            <person name="Archibald J.M."/>
            <person name="Simpson A.G.B."/>
            <person name="Roger A.J."/>
        </authorList>
    </citation>
    <scope>NUCLEOTIDE SEQUENCE</scope>
    <source>
        <strain evidence="6">BICM</strain>
    </source>
</reference>
<sequence length="200" mass="22449">MGVFGSSKKRRTFYQAVYSFDPGIPGNDSELPVKKGDILEELPFDGNHEGWVYVCKTKTYGLDTPSASIEPIRAENGFVPLNRVQLYNFDPKAAKPRSGRASYTPGTQNPLMDTGELDLPENIASTLERFNTLYEAAEARRKSRYETVLQLTNDMSRMLMDMAAAKEDIQGKMDQLNETLGQWGQQIDESRARLADIQGE</sequence>
<dbReference type="Gene3D" id="2.30.30.40">
    <property type="entry name" value="SH3 Domains"/>
    <property type="match status" value="1"/>
</dbReference>
<keyword evidence="1 2" id="KW-0728">SH3 domain</keyword>
<organism evidence="6 7">
    <name type="scientific">Carpediemonas membranifera</name>
    <dbReference type="NCBI Taxonomy" id="201153"/>
    <lineage>
        <taxon>Eukaryota</taxon>
        <taxon>Metamonada</taxon>
        <taxon>Carpediemonas-like organisms</taxon>
        <taxon>Carpediemonas</taxon>
    </lineage>
</organism>
<feature type="domain" description="SH3" evidence="5">
    <location>
        <begin position="9"/>
        <end position="89"/>
    </location>
</feature>
<evidence type="ECO:0000256" key="2">
    <source>
        <dbReference type="PROSITE-ProRule" id="PRU00192"/>
    </source>
</evidence>
<gene>
    <name evidence="6" type="ORF">J8273_2847</name>
</gene>